<proteinExistence type="predicted"/>
<evidence type="ECO:0000313" key="4">
    <source>
        <dbReference type="Proteomes" id="UP000736787"/>
    </source>
</evidence>
<evidence type="ECO:0000313" key="3">
    <source>
        <dbReference type="EMBL" id="KAG3215934.1"/>
    </source>
</evidence>
<name>A0A8T1CYM7_9STRA</name>
<feature type="compositionally biased region" description="Basic residues" evidence="1">
    <location>
        <begin position="207"/>
        <end position="217"/>
    </location>
</feature>
<evidence type="ECO:0000256" key="1">
    <source>
        <dbReference type="SAM" id="MobiDB-lite"/>
    </source>
</evidence>
<dbReference type="EMBL" id="RCMK01000405">
    <property type="protein sequence ID" value="KAG2930731.1"/>
    <property type="molecule type" value="Genomic_DNA"/>
</dbReference>
<dbReference type="Proteomes" id="UP000760860">
    <property type="component" value="Unassembled WGS sequence"/>
</dbReference>
<dbReference type="Proteomes" id="UP000736787">
    <property type="component" value="Unassembled WGS sequence"/>
</dbReference>
<dbReference type="EMBL" id="RCMV01000522">
    <property type="protein sequence ID" value="KAG3215934.1"/>
    <property type="molecule type" value="Genomic_DNA"/>
</dbReference>
<feature type="compositionally biased region" description="Low complexity" evidence="1">
    <location>
        <begin position="218"/>
        <end position="237"/>
    </location>
</feature>
<feature type="region of interest" description="Disordered" evidence="1">
    <location>
        <begin position="171"/>
        <end position="340"/>
    </location>
</feature>
<dbReference type="AlphaFoldDB" id="A0A8T1CYM7"/>
<accession>A0A8T1CYM7</accession>
<feature type="region of interest" description="Disordered" evidence="1">
    <location>
        <begin position="621"/>
        <end position="669"/>
    </location>
</feature>
<dbReference type="PANTHER" id="PTHR16230:SF3">
    <property type="entry name" value="BIOGENESIS OF LYSOSOMAL ORGANELLES COMPLEX-1, SUBUNIT 4, CAPPUCCINO"/>
    <property type="match status" value="1"/>
</dbReference>
<dbReference type="PANTHER" id="PTHR16230">
    <property type="entry name" value="CAPPUCCINO"/>
    <property type="match status" value="1"/>
</dbReference>
<reference evidence="2" key="1">
    <citation type="submission" date="2018-10" db="EMBL/GenBank/DDBJ databases">
        <title>Effector identification in a new, highly contiguous assembly of the strawberry crown rot pathogen Phytophthora cactorum.</title>
        <authorList>
            <person name="Armitage A.D."/>
            <person name="Nellist C.F."/>
            <person name="Bates H."/>
            <person name="Vickerstaff R.J."/>
            <person name="Harrison R.J."/>
        </authorList>
    </citation>
    <scope>NUCLEOTIDE SEQUENCE</scope>
    <source>
        <strain evidence="2">4040</strain>
        <strain evidence="3">P421</strain>
    </source>
</reference>
<sequence>MATASSSSGQTTRACSIMTLDGYVSRGKAPSNSVPRDHAMLQDFAEYLELRLKCLNMSMLRRIFADFLNEQENTLVPMMQQGCTIITIYPVLRTSAQRRQQAELLLAKPKYHLDTRGCVFLYLQYRTATRNMALLKHLFLEFVCKREASLLAFAERGCQAISVIPFELPQMMPPARPPPPPTMQESPRAVDATTEQRRAVSEPLAKKPTKKRKRKAVPKSTASAASAPADGADQAATLKKARPRLKQTQQKPSAAREDSQIKTKRRRKSASDGKSVPLVSSLAVGATPKRGRKSKASTEPLQDAVLVASTQVESIGTETAPSATNTKPQRGRKAKTSTVSLQEAAVTEPVESVVTETLSPAAKSTLKRVIMPRATSTVSLQDAVSVAATEAVESAPMEAPQRSRKAQASTVPLQDAASVAIAEQVEPVTMEAAKSTPKRGRKSKAVPLQDATSAIVPVLVEPVVAEAAKSTLKRVRKPKTCTVSLQGTTELVESVVTEAVSSATKSTPRCGKKPKANKTPVHEAASVATTELVELITMDVAESTPKRGRRSKSSTVPLQNATPTAVAELVESVVVEAAKSTPKRGKTLPKTRTAPLQDAASAAATEVVQSVLSEVVSRVSGEYPKPKRGRKRKPEAEKIKTSEGVQENSRKRVKPAVKKSAKRGKPVMSEEMCRSQLELARKMEDFEAQIPWEAAYNSLSPPFDEGKHPALALKFHDFWRKHSRAVWERKFWPPISRKLNLAECNKRNNRQLTAKNAFESLIISAYEELGAQFFVNLDSQKPRHPGWWYRGPVVALFALQRIKGEDTMWNYVMNEALKRFPDCKLPLPLTASNSGAMRIRHKRESVSMWIANHQQTAVILEEMAALKAEVEAGHMAMERTTGELESAGTDSVLL</sequence>
<dbReference type="VEuPathDB" id="FungiDB:PC110_g13733"/>
<organism evidence="2 4">
    <name type="scientific">Phytophthora cactorum</name>
    <dbReference type="NCBI Taxonomy" id="29920"/>
    <lineage>
        <taxon>Eukaryota</taxon>
        <taxon>Sar</taxon>
        <taxon>Stramenopiles</taxon>
        <taxon>Oomycota</taxon>
        <taxon>Peronosporomycetes</taxon>
        <taxon>Peronosporales</taxon>
        <taxon>Peronosporaceae</taxon>
        <taxon>Phytophthora</taxon>
    </lineage>
</organism>
<feature type="compositionally biased region" description="Pro residues" evidence="1">
    <location>
        <begin position="171"/>
        <end position="182"/>
    </location>
</feature>
<feature type="compositionally biased region" description="Polar residues" evidence="1">
    <location>
        <begin position="308"/>
        <end position="328"/>
    </location>
</feature>
<dbReference type="VEuPathDB" id="FungiDB:PC110_g23287"/>
<feature type="compositionally biased region" description="Basic residues" evidence="1">
    <location>
        <begin position="651"/>
        <end position="665"/>
    </location>
</feature>
<protein>
    <submittedName>
        <fullName evidence="2">Uncharacterized protein</fullName>
    </submittedName>
</protein>
<evidence type="ECO:0000313" key="2">
    <source>
        <dbReference type="EMBL" id="KAG2930731.1"/>
    </source>
</evidence>
<dbReference type="GO" id="GO:0031083">
    <property type="term" value="C:BLOC-1 complex"/>
    <property type="evidence" value="ECO:0007669"/>
    <property type="project" value="TreeGrafter"/>
</dbReference>
<comment type="caution">
    <text evidence="2">The sequence shown here is derived from an EMBL/GenBank/DDBJ whole genome shotgun (WGS) entry which is preliminary data.</text>
</comment>
<dbReference type="InterPro" id="IPR024857">
    <property type="entry name" value="Cappuccino"/>
</dbReference>
<gene>
    <name evidence="2" type="ORF">PC117_g13653</name>
    <name evidence="3" type="ORF">PC129_g13201</name>
</gene>